<organism evidence="1 2">
    <name type="scientific">Halobacteriovorax marinus</name>
    <dbReference type="NCBI Taxonomy" id="97084"/>
    <lineage>
        <taxon>Bacteria</taxon>
        <taxon>Pseudomonadati</taxon>
        <taxon>Bdellovibrionota</taxon>
        <taxon>Bacteriovoracia</taxon>
        <taxon>Bacteriovoracales</taxon>
        <taxon>Halobacteriovoraceae</taxon>
        <taxon>Halobacteriovorax</taxon>
    </lineage>
</organism>
<evidence type="ECO:0000313" key="1">
    <source>
        <dbReference type="EMBL" id="OUR94175.1"/>
    </source>
</evidence>
<comment type="caution">
    <text evidence="1">The sequence shown here is derived from an EMBL/GenBank/DDBJ whole genome shotgun (WGS) entry which is preliminary data.</text>
</comment>
<dbReference type="AlphaFoldDB" id="A0A1Y5F3C4"/>
<evidence type="ECO:0000313" key="2">
    <source>
        <dbReference type="Proteomes" id="UP000196531"/>
    </source>
</evidence>
<dbReference type="EMBL" id="MAAO01000011">
    <property type="protein sequence ID" value="OUR94175.1"/>
    <property type="molecule type" value="Genomic_DNA"/>
</dbReference>
<protein>
    <submittedName>
        <fullName evidence="1">Uncharacterized protein</fullName>
    </submittedName>
</protein>
<accession>A0A1Y5F3C4</accession>
<sequence>MMKILLITLVFLSSTFAEEDLLTYSKYEREIIKQLKDKNAHKSEYFENYLIVSEKLYEKELYKESLHYYRKALTYKEKPDFQHEDRLCFLLERNGDTGAHKCYSELAKDQRIFSLAKVEPQFIMDFYLRFIRLNTLVTKELLPLEIRLLFIKYRKSHLLDLNDAVILVQRGKTKAALKMIKRYPKKFHDYQSALIQDIIERVDSVDYRPHCLKLFKGQMKVSYYTVDMCKELSKKKKLKTDFFTKYLKKMRPGRYQDLRKVLTSYSKSI</sequence>
<proteinExistence type="predicted"/>
<name>A0A1Y5F3C4_9BACT</name>
<reference evidence="2" key="1">
    <citation type="journal article" date="2017" name="Proc. Natl. Acad. Sci. U.S.A.">
        <title>Simulation of Deepwater Horizon oil plume reveals substrate specialization within a complex community of hydrocarbon-degraders.</title>
        <authorList>
            <person name="Hu P."/>
            <person name="Dubinsky E.A."/>
            <person name="Probst A.J."/>
            <person name="Wang J."/>
            <person name="Sieber C.M.K."/>
            <person name="Tom L.M."/>
            <person name="Gardinali P."/>
            <person name="Banfield J.F."/>
            <person name="Atlas R.M."/>
            <person name="Andersen G.L."/>
        </authorList>
    </citation>
    <scope>NUCLEOTIDE SEQUENCE [LARGE SCALE GENOMIC DNA]</scope>
</reference>
<dbReference type="Proteomes" id="UP000196531">
    <property type="component" value="Unassembled WGS sequence"/>
</dbReference>
<gene>
    <name evidence="1" type="ORF">A9Q84_17895</name>
</gene>